<dbReference type="VEuPathDB" id="FungiDB:MPH_01638"/>
<dbReference type="SUPFAM" id="SSF54518">
    <property type="entry name" value="Tubby C-terminal domain-like"/>
    <property type="match status" value="1"/>
</dbReference>
<sequence length="498" mass="55006">MPQQHIQLPPYPTPLGIFPNFFARQAEPLVLKEKVMSLSGDSFSVKTVDGRPIVQVKGEYFSLSGRKHVMDMQGNVLFTIRKEHFSFPSTYYAEDPSGKRILEVKGKFSFGSSKAVCSFTSSTGKRESLLMKGDFFDTSADITCETTGQLVATIDRKFFNAREIFGGQQTWLIDKTVNSAGSPLGFGFLRYILPSAAPSITPPTSTLHEFTYLQMTAGSMRCITPSRLARAHRLTTKKPTLAIPAALHHQVRTFAKVQQPEGSRTGEWLNSSAPGSLPSEHKGEGGKPPDERTLKLGKTSPLPQEILSPHITLHLFPSTHPHLPNVSGRIAYTAALWTAPVAWGRVPVVGNVRLEILSERMARNGGSSTPGVAHEKLVVKWKTCGKTKGKGVGALYRGISGSEQVDKITEFLGGDAKDDEEFVGLFIFEFDEEGRIITHTIEHAEEGGNWDKMTRVISVTDWLLGKAWGAKHPAGLALGFCKNEDLYRRRPHSRNRRY</sequence>
<dbReference type="EMBL" id="AHHD01000068">
    <property type="protein sequence ID" value="EKG21009.1"/>
    <property type="molecule type" value="Genomic_DNA"/>
</dbReference>
<dbReference type="AlphaFoldDB" id="K2SF08"/>
<dbReference type="Proteomes" id="UP000007129">
    <property type="component" value="Unassembled WGS sequence"/>
</dbReference>
<dbReference type="STRING" id="1126212.K2SF08"/>
<evidence type="ECO:0000313" key="3">
    <source>
        <dbReference type="EMBL" id="EKG21009.1"/>
    </source>
</evidence>
<comment type="similarity">
    <text evidence="1">Belongs to the LOR family.</text>
</comment>
<dbReference type="eggNOG" id="ENOG502S29P">
    <property type="taxonomic scope" value="Eukaryota"/>
</dbReference>
<dbReference type="Pfam" id="PF17119">
    <property type="entry name" value="MMU163"/>
    <property type="match status" value="2"/>
</dbReference>
<comment type="caution">
    <text evidence="3">The sequence shown here is derived from an EMBL/GenBank/DDBJ whole genome shotgun (WGS) entry which is preliminary data.</text>
</comment>
<dbReference type="InterPro" id="IPR007612">
    <property type="entry name" value="LOR"/>
</dbReference>
<dbReference type="OrthoDB" id="97518at2759"/>
<protein>
    <submittedName>
        <fullName evidence="3">Tubby</fullName>
    </submittedName>
</protein>
<gene>
    <name evidence="3" type="ORF">MPH_01638</name>
</gene>
<feature type="region of interest" description="Disordered" evidence="2">
    <location>
        <begin position="257"/>
        <end position="293"/>
    </location>
</feature>
<accession>K2SF08</accession>
<reference evidence="3 4" key="1">
    <citation type="journal article" date="2012" name="BMC Genomics">
        <title>Tools to kill: Genome of one of the most destructive plant pathogenic fungi Macrophomina phaseolina.</title>
        <authorList>
            <person name="Islam M.S."/>
            <person name="Haque M.S."/>
            <person name="Islam M.M."/>
            <person name="Emdad E.M."/>
            <person name="Halim A."/>
            <person name="Hossen Q.M.M."/>
            <person name="Hossain M.Z."/>
            <person name="Ahmed B."/>
            <person name="Rahim S."/>
            <person name="Rahman M.S."/>
            <person name="Alam M.M."/>
            <person name="Hou S."/>
            <person name="Wan X."/>
            <person name="Saito J.A."/>
            <person name="Alam M."/>
        </authorList>
    </citation>
    <scope>NUCLEOTIDE SEQUENCE [LARGE SCALE GENOMIC DNA]</scope>
    <source>
        <strain evidence="3 4">MS6</strain>
    </source>
</reference>
<dbReference type="InterPro" id="IPR031342">
    <property type="entry name" value="Mug163-like"/>
</dbReference>
<feature type="compositionally biased region" description="Basic and acidic residues" evidence="2">
    <location>
        <begin position="279"/>
        <end position="293"/>
    </location>
</feature>
<dbReference type="HOGENOM" id="CLU_547534_0_0_1"/>
<evidence type="ECO:0000256" key="1">
    <source>
        <dbReference type="ARBA" id="ARBA00005437"/>
    </source>
</evidence>
<organism evidence="3 4">
    <name type="scientific">Macrophomina phaseolina (strain MS6)</name>
    <name type="common">Charcoal rot fungus</name>
    <dbReference type="NCBI Taxonomy" id="1126212"/>
    <lineage>
        <taxon>Eukaryota</taxon>
        <taxon>Fungi</taxon>
        <taxon>Dikarya</taxon>
        <taxon>Ascomycota</taxon>
        <taxon>Pezizomycotina</taxon>
        <taxon>Dothideomycetes</taxon>
        <taxon>Dothideomycetes incertae sedis</taxon>
        <taxon>Botryosphaeriales</taxon>
        <taxon>Botryosphaeriaceae</taxon>
        <taxon>Macrophomina</taxon>
    </lineage>
</organism>
<dbReference type="Gene3D" id="2.40.160.200">
    <property type="entry name" value="LURP1-related"/>
    <property type="match status" value="1"/>
</dbReference>
<dbReference type="InterPro" id="IPR038595">
    <property type="entry name" value="LOR_sf"/>
</dbReference>
<evidence type="ECO:0000256" key="2">
    <source>
        <dbReference type="SAM" id="MobiDB-lite"/>
    </source>
</evidence>
<dbReference type="InParanoid" id="K2SF08"/>
<dbReference type="Pfam" id="PF04525">
    <property type="entry name" value="LOR"/>
    <property type="match status" value="1"/>
</dbReference>
<name>K2SF08_MACPH</name>
<evidence type="ECO:0000313" key="4">
    <source>
        <dbReference type="Proteomes" id="UP000007129"/>
    </source>
</evidence>
<proteinExistence type="inferred from homology"/>
<dbReference type="InterPro" id="IPR025659">
    <property type="entry name" value="Tubby-like_C"/>
</dbReference>